<dbReference type="SUPFAM" id="SSF88659">
    <property type="entry name" value="Sigma3 and sigma4 domains of RNA polymerase sigma factors"/>
    <property type="match status" value="1"/>
</dbReference>
<dbReference type="InterPro" id="IPR014284">
    <property type="entry name" value="RNA_pol_sigma-70_dom"/>
</dbReference>
<evidence type="ECO:0000313" key="7">
    <source>
        <dbReference type="Proteomes" id="UP001595818"/>
    </source>
</evidence>
<protein>
    <submittedName>
        <fullName evidence="6">RNA polymerase sigma factor</fullName>
    </submittedName>
</protein>
<dbReference type="InterPro" id="IPR013325">
    <property type="entry name" value="RNA_pol_sigma_r2"/>
</dbReference>
<evidence type="ECO:0000259" key="5">
    <source>
        <dbReference type="Pfam" id="PF08281"/>
    </source>
</evidence>
<dbReference type="Proteomes" id="UP001595818">
    <property type="component" value="Unassembled WGS sequence"/>
</dbReference>
<keyword evidence="2" id="KW-0805">Transcription regulation</keyword>
<comment type="similarity">
    <text evidence="1">Belongs to the sigma-70 factor family. ECF subfamily.</text>
</comment>
<dbReference type="Pfam" id="PF08281">
    <property type="entry name" value="Sigma70_r4_2"/>
    <property type="match status" value="1"/>
</dbReference>
<sequence length="214" mass="25084">MATFRIQYTLLSSMAKENFNKSPDSYPDDLLLWRQIKNGDKAGMEGLYVRYTQQLFSLGMSIKANRSFVKDCIHEVFLNIWKYGHSLRDVDNVKLYLFKCLSHKIQKEIKREKSRFVQDAFDPYETLLYAEVMESDIGPDGVDERKRLRLADALEKLPTRQHEVIQLLFFENYSYEETSQIMGINVQSVYTMAWKAVSNLKKCLIMLCVCLLCM</sequence>
<dbReference type="InterPro" id="IPR036388">
    <property type="entry name" value="WH-like_DNA-bd_sf"/>
</dbReference>
<evidence type="ECO:0000256" key="3">
    <source>
        <dbReference type="ARBA" id="ARBA00023082"/>
    </source>
</evidence>
<dbReference type="PANTHER" id="PTHR43133:SF46">
    <property type="entry name" value="RNA POLYMERASE SIGMA-70 FACTOR ECF SUBFAMILY"/>
    <property type="match status" value="1"/>
</dbReference>
<evidence type="ECO:0000256" key="4">
    <source>
        <dbReference type="ARBA" id="ARBA00023163"/>
    </source>
</evidence>
<keyword evidence="3" id="KW-0731">Sigma factor</keyword>
<dbReference type="EMBL" id="JBHSJJ010000019">
    <property type="protein sequence ID" value="MFC4874579.1"/>
    <property type="molecule type" value="Genomic_DNA"/>
</dbReference>
<reference evidence="7" key="1">
    <citation type="journal article" date="2019" name="Int. J. Syst. Evol. Microbiol.">
        <title>The Global Catalogue of Microorganisms (GCM) 10K type strain sequencing project: providing services to taxonomists for standard genome sequencing and annotation.</title>
        <authorList>
            <consortium name="The Broad Institute Genomics Platform"/>
            <consortium name="The Broad Institute Genome Sequencing Center for Infectious Disease"/>
            <person name="Wu L."/>
            <person name="Ma J."/>
        </authorList>
    </citation>
    <scope>NUCLEOTIDE SEQUENCE [LARGE SCALE GENOMIC DNA]</scope>
    <source>
        <strain evidence="7">CGMCC 4.7466</strain>
    </source>
</reference>
<dbReference type="Gene3D" id="1.10.1740.10">
    <property type="match status" value="1"/>
</dbReference>
<dbReference type="Gene3D" id="1.10.10.10">
    <property type="entry name" value="Winged helix-like DNA-binding domain superfamily/Winged helix DNA-binding domain"/>
    <property type="match status" value="1"/>
</dbReference>
<name>A0ABV9T7K9_9BACT</name>
<keyword evidence="4" id="KW-0804">Transcription</keyword>
<organism evidence="6 7">
    <name type="scientific">Negadavirga shengliensis</name>
    <dbReference type="NCBI Taxonomy" id="1389218"/>
    <lineage>
        <taxon>Bacteria</taxon>
        <taxon>Pseudomonadati</taxon>
        <taxon>Bacteroidota</taxon>
        <taxon>Cytophagia</taxon>
        <taxon>Cytophagales</taxon>
        <taxon>Cyclobacteriaceae</taxon>
        <taxon>Negadavirga</taxon>
    </lineage>
</organism>
<dbReference type="NCBIfam" id="TIGR02937">
    <property type="entry name" value="sigma70-ECF"/>
    <property type="match status" value="1"/>
</dbReference>
<dbReference type="PANTHER" id="PTHR43133">
    <property type="entry name" value="RNA POLYMERASE ECF-TYPE SIGMA FACTO"/>
    <property type="match status" value="1"/>
</dbReference>
<comment type="caution">
    <text evidence="6">The sequence shown here is derived from an EMBL/GenBank/DDBJ whole genome shotgun (WGS) entry which is preliminary data.</text>
</comment>
<gene>
    <name evidence="6" type="ORF">ACFPFU_22945</name>
</gene>
<evidence type="ECO:0000256" key="2">
    <source>
        <dbReference type="ARBA" id="ARBA00023015"/>
    </source>
</evidence>
<evidence type="ECO:0000313" key="6">
    <source>
        <dbReference type="EMBL" id="MFC4874579.1"/>
    </source>
</evidence>
<dbReference type="InterPro" id="IPR039425">
    <property type="entry name" value="RNA_pol_sigma-70-like"/>
</dbReference>
<keyword evidence="7" id="KW-1185">Reference proteome</keyword>
<evidence type="ECO:0000256" key="1">
    <source>
        <dbReference type="ARBA" id="ARBA00010641"/>
    </source>
</evidence>
<feature type="domain" description="RNA polymerase sigma factor 70 region 4 type 2" evidence="5">
    <location>
        <begin position="148"/>
        <end position="192"/>
    </location>
</feature>
<dbReference type="CDD" id="cd06171">
    <property type="entry name" value="Sigma70_r4"/>
    <property type="match status" value="1"/>
</dbReference>
<dbReference type="RefSeq" id="WP_377068565.1">
    <property type="nucleotide sequence ID" value="NZ_JBHSJJ010000019.1"/>
</dbReference>
<accession>A0ABV9T7K9</accession>
<dbReference type="InterPro" id="IPR013249">
    <property type="entry name" value="RNA_pol_sigma70_r4_t2"/>
</dbReference>
<dbReference type="InterPro" id="IPR013324">
    <property type="entry name" value="RNA_pol_sigma_r3/r4-like"/>
</dbReference>
<proteinExistence type="inferred from homology"/>
<dbReference type="SUPFAM" id="SSF88946">
    <property type="entry name" value="Sigma2 domain of RNA polymerase sigma factors"/>
    <property type="match status" value="1"/>
</dbReference>